<sequence>MKANPAHQIVLLDIADIDRRIAQSEHARTHPAQGERINELAALRQGQLRELTALSGSRDDVQAELKRLESDVALATQRRDRDAERLAATQNPKDAVALEQEITSLGRRISDLEDAELELMGRAEDAQAAVDAQQALIDETVAEGTRLTAEAKALIAAATTEGEQLARDRVALVDSIAPSLMTEYQRRAGRTAGAALLRRATCEGCRMVLSGTDLNVIRQAASDEVVSCPECGCILIRTEESGLTPSNVPQPA</sequence>
<evidence type="ECO:0000256" key="1">
    <source>
        <dbReference type="SAM" id="Coils"/>
    </source>
</evidence>
<feature type="coiled-coil region" evidence="1">
    <location>
        <begin position="51"/>
        <end position="143"/>
    </location>
</feature>
<reference evidence="4 5" key="1">
    <citation type="submission" date="2023-08" db="EMBL/GenBank/DDBJ databases">
        <title>Microbacterium sp. nov., isolated from a waste landfill.</title>
        <authorList>
            <person name="Wen W."/>
        </authorList>
    </citation>
    <scope>NUCLEOTIDE SEQUENCE [LARGE SCALE GENOMIC DNA]</scope>
    <source>
        <strain evidence="4 5">ASV81</strain>
    </source>
</reference>
<keyword evidence="5" id="KW-1185">Reference proteome</keyword>
<dbReference type="Proteomes" id="UP001230289">
    <property type="component" value="Unassembled WGS sequence"/>
</dbReference>
<evidence type="ECO:0000313" key="4">
    <source>
        <dbReference type="EMBL" id="MDQ4212670.1"/>
    </source>
</evidence>
<dbReference type="InterPro" id="IPR052376">
    <property type="entry name" value="Oxidative_Scav/Glycosyltrans"/>
</dbReference>
<dbReference type="PANTHER" id="PTHR39082">
    <property type="entry name" value="PHOSPHOLIPASE C-BETA-2-RELATED"/>
    <property type="match status" value="1"/>
</dbReference>
<evidence type="ECO:0000313" key="5">
    <source>
        <dbReference type="Proteomes" id="UP001230289"/>
    </source>
</evidence>
<dbReference type="InterPro" id="IPR003743">
    <property type="entry name" value="Zf-RING_7"/>
</dbReference>
<dbReference type="RefSeq" id="WP_308487598.1">
    <property type="nucleotide sequence ID" value="NZ_JAVFCB010000001.1"/>
</dbReference>
<dbReference type="PANTHER" id="PTHR39082:SF1">
    <property type="entry name" value="SCAVENGER RECEPTOR CLASS A MEMBER 3"/>
    <property type="match status" value="1"/>
</dbReference>
<protein>
    <submittedName>
        <fullName evidence="4">C4-type zinc ribbon domain-containing protein</fullName>
    </submittedName>
</protein>
<dbReference type="Pfam" id="PF02591">
    <property type="entry name" value="Zn_ribbon_9"/>
    <property type="match status" value="1"/>
</dbReference>
<dbReference type="EMBL" id="JAVFCB010000001">
    <property type="protein sequence ID" value="MDQ4212670.1"/>
    <property type="molecule type" value="Genomic_DNA"/>
</dbReference>
<gene>
    <name evidence="4" type="ORF">RBR11_01935</name>
</gene>
<dbReference type="Gene3D" id="1.10.287.1490">
    <property type="match status" value="1"/>
</dbReference>
<dbReference type="InterPro" id="IPR056003">
    <property type="entry name" value="CT398_CC_hairpin"/>
</dbReference>
<organism evidence="4 5">
    <name type="scientific">Microbacterium capsulatum</name>
    <dbReference type="NCBI Taxonomy" id="3041921"/>
    <lineage>
        <taxon>Bacteria</taxon>
        <taxon>Bacillati</taxon>
        <taxon>Actinomycetota</taxon>
        <taxon>Actinomycetes</taxon>
        <taxon>Micrococcales</taxon>
        <taxon>Microbacteriaceae</taxon>
        <taxon>Microbacterium</taxon>
    </lineage>
</organism>
<accession>A0ABU0XEQ4</accession>
<name>A0ABU0XEQ4_9MICO</name>
<evidence type="ECO:0000259" key="3">
    <source>
        <dbReference type="Pfam" id="PF24481"/>
    </source>
</evidence>
<evidence type="ECO:0000259" key="2">
    <source>
        <dbReference type="Pfam" id="PF02591"/>
    </source>
</evidence>
<feature type="domain" description="C4-type zinc ribbon" evidence="2">
    <location>
        <begin position="201"/>
        <end position="235"/>
    </location>
</feature>
<dbReference type="Pfam" id="PF24481">
    <property type="entry name" value="CT398_CC"/>
    <property type="match status" value="1"/>
</dbReference>
<proteinExistence type="predicted"/>
<comment type="caution">
    <text evidence="4">The sequence shown here is derived from an EMBL/GenBank/DDBJ whole genome shotgun (WGS) entry which is preliminary data.</text>
</comment>
<feature type="domain" description="CT398-like coiled coil hairpin" evidence="3">
    <location>
        <begin position="15"/>
        <end position="189"/>
    </location>
</feature>
<keyword evidence="1" id="KW-0175">Coiled coil</keyword>